<reference evidence="1 2" key="1">
    <citation type="submission" date="2016-11" db="EMBL/GenBank/DDBJ databases">
        <authorList>
            <person name="Jaros S."/>
            <person name="Januszkiewicz K."/>
            <person name="Wedrychowicz H."/>
        </authorList>
    </citation>
    <scope>NUCLEOTIDE SEQUENCE [LARGE SCALE GENOMIC DNA]</scope>
    <source>
        <strain evidence="1 2">CGMCC 1.12213</strain>
    </source>
</reference>
<dbReference type="eggNOG" id="ENOG5032UUV">
    <property type="taxonomic scope" value="Bacteria"/>
</dbReference>
<gene>
    <name evidence="1" type="ORF">SAMN05216261_0268</name>
</gene>
<organism evidence="1 2">
    <name type="scientific">Algibacter luteus</name>
    <dbReference type="NCBI Taxonomy" id="1178825"/>
    <lineage>
        <taxon>Bacteria</taxon>
        <taxon>Pseudomonadati</taxon>
        <taxon>Bacteroidota</taxon>
        <taxon>Flavobacteriia</taxon>
        <taxon>Flavobacteriales</taxon>
        <taxon>Flavobacteriaceae</taxon>
        <taxon>Algibacter</taxon>
    </lineage>
</organism>
<proteinExistence type="predicted"/>
<dbReference type="AlphaFoldDB" id="A0A1M6A7N1"/>
<accession>A0A1M6A7N1</accession>
<protein>
    <recommendedName>
        <fullName evidence="3">Lipocalin-like domain-containing protein</fullName>
    </recommendedName>
</protein>
<dbReference type="Proteomes" id="UP000184396">
    <property type="component" value="Unassembled WGS sequence"/>
</dbReference>
<sequence>MKKYLLILAVLPLILFSCKDNSKAEMAEKSTINSEKDIETLEGAWKLVSYLNFGEDGSIDTIPSSETNKQIKMYSATKVMWSRSRISDSIDWFAYGDYKVKNGVLTEILDYGSKSMNEVIKDRTEFVFDVNISENEFSQTELDSAGHPILGEYYIRLE</sequence>
<dbReference type="OrthoDB" id="1441376at2"/>
<keyword evidence="2" id="KW-1185">Reference proteome</keyword>
<evidence type="ECO:0000313" key="1">
    <source>
        <dbReference type="EMBL" id="SHI32419.1"/>
    </source>
</evidence>
<evidence type="ECO:0008006" key="3">
    <source>
        <dbReference type="Google" id="ProtNLM"/>
    </source>
</evidence>
<dbReference type="EMBL" id="FQYK01000001">
    <property type="protein sequence ID" value="SHI32419.1"/>
    <property type="molecule type" value="Genomic_DNA"/>
</dbReference>
<name>A0A1M6A7N1_9FLAO</name>
<evidence type="ECO:0000313" key="2">
    <source>
        <dbReference type="Proteomes" id="UP000184396"/>
    </source>
</evidence>
<dbReference type="PROSITE" id="PS51257">
    <property type="entry name" value="PROKAR_LIPOPROTEIN"/>
    <property type="match status" value="1"/>
</dbReference>
<dbReference type="RefSeq" id="WP_019388477.1">
    <property type="nucleotide sequence ID" value="NZ_ALIH01000014.1"/>
</dbReference>